<dbReference type="InterPro" id="IPR039426">
    <property type="entry name" value="TonB-dep_rcpt-like"/>
</dbReference>
<dbReference type="GO" id="GO:0009279">
    <property type="term" value="C:cell outer membrane"/>
    <property type="evidence" value="ECO:0007669"/>
    <property type="project" value="UniProtKB-SubCell"/>
</dbReference>
<comment type="similarity">
    <text evidence="11 12">Belongs to the TonB-dependent receptor family.</text>
</comment>
<gene>
    <name evidence="15" type="ORF">PUV54_01380</name>
</gene>
<evidence type="ECO:0000256" key="9">
    <source>
        <dbReference type="ARBA" id="ARBA00023136"/>
    </source>
</evidence>
<keyword evidence="6" id="KW-0408">Iron</keyword>
<dbReference type="EMBL" id="CP118166">
    <property type="protein sequence ID" value="WDI31838.1"/>
    <property type="molecule type" value="Genomic_DNA"/>
</dbReference>
<dbReference type="InterPro" id="IPR011662">
    <property type="entry name" value="Secretin/TonB_short_N"/>
</dbReference>
<dbReference type="Gene3D" id="3.55.50.30">
    <property type="match status" value="1"/>
</dbReference>
<dbReference type="PROSITE" id="PS52016">
    <property type="entry name" value="TONB_DEPENDENT_REC_3"/>
    <property type="match status" value="1"/>
</dbReference>
<accession>A0AAE9ZBS6</accession>
<dbReference type="KEGG" id="hfl:PUV54_01380"/>
<dbReference type="PANTHER" id="PTHR32552">
    <property type="entry name" value="FERRICHROME IRON RECEPTOR-RELATED"/>
    <property type="match status" value="1"/>
</dbReference>
<evidence type="ECO:0000256" key="5">
    <source>
        <dbReference type="ARBA" id="ARBA00022692"/>
    </source>
</evidence>
<evidence type="ECO:0000256" key="2">
    <source>
        <dbReference type="ARBA" id="ARBA00022448"/>
    </source>
</evidence>
<evidence type="ECO:0000256" key="13">
    <source>
        <dbReference type="SAM" id="SignalP"/>
    </source>
</evidence>
<evidence type="ECO:0000256" key="12">
    <source>
        <dbReference type="RuleBase" id="RU003357"/>
    </source>
</evidence>
<keyword evidence="16" id="KW-1185">Reference proteome</keyword>
<evidence type="ECO:0000313" key="15">
    <source>
        <dbReference type="EMBL" id="WDI31838.1"/>
    </source>
</evidence>
<comment type="subcellular location">
    <subcellularLocation>
        <location evidence="1 11">Cell outer membrane</location>
        <topology evidence="1 11">Multi-pass membrane protein</topology>
    </subcellularLocation>
</comment>
<protein>
    <submittedName>
        <fullName evidence="15">TonB-dependent receptor</fullName>
    </submittedName>
</protein>
<dbReference type="Gene3D" id="2.40.170.20">
    <property type="entry name" value="TonB-dependent receptor, beta-barrel domain"/>
    <property type="match status" value="1"/>
</dbReference>
<evidence type="ECO:0000256" key="1">
    <source>
        <dbReference type="ARBA" id="ARBA00004571"/>
    </source>
</evidence>
<keyword evidence="3 11" id="KW-1134">Transmembrane beta strand</keyword>
<dbReference type="RefSeq" id="WP_274493725.1">
    <property type="nucleotide sequence ID" value="NZ_CP118166.1"/>
</dbReference>
<dbReference type="CDD" id="cd01347">
    <property type="entry name" value="ligand_gated_channel"/>
    <property type="match status" value="1"/>
</dbReference>
<sequence length="796" mass="85317">MRSTLKKRLLAGSILLAAAYGHPVLANEQKIDAYPSQDAAKTLDGISSSSGLQILYANNDLDGVVANAVHETDSPSGALDQALKGTGLEYAMVNDRTAVVRKAAFIQDETTSGGTQVTGSGGSTGRDRIVVTAQKKEQDLQDVALSVQAFSGEDLDNQGVQNVQDLQLRTPGFTMGSNVVFGQPYIRGIGNGTLTIGSDSSVAVHLDGVYLTRPMSAYQEFFDVERVEVLKGPQGTLYGRNATGGVLNIISAKPTDEFEASARFTYGNYNQLRGDATVSGPLAEGVAMRLTGFRAKRDGFTENAFDGSDLDDQDIWGVRGQLLLEPADNFSVLVAGDISREDSTRGQGFRVTEPGGGSAGATFFDDPFIVSKDYPARTYTKAYGVSATADLALDGVNIKSITAYRHSEFMLSLDLDASDNAHSFVDPENEDSDTITQELQIYGGGDGFDWLIGGFYLNEEASTLFDINILPSTRVVPNGFTTVNAYAVFGQATLRLADQLGLTVGARWSGEDKEARVRTAGATPSPFTTASEDWSAFTPRVALEYTPADNVMLYASYTKGFKSGGFNATSTAVPGFDPEKINSYEVGLRSTWGDGLVTANLTGFYYDYSDLQVRALVSGIISGVSNAAKADIKGLEGQFDLNPTDEFSLNLNVSWLDAEFGEFLTTDPDSAMPMAVIDLAGNRLSRAPELQLSGGAQYEWDLGNESAFLIRGDVSYQSKVFFDEFNYDTRSQDGFATLSGKVGYTLPGGNLTVDVWAKNITDKAYAVNVLRSAGFYGTATWYGAPRTFGVSLTGRL</sequence>
<evidence type="ECO:0000256" key="3">
    <source>
        <dbReference type="ARBA" id="ARBA00022452"/>
    </source>
</evidence>
<dbReference type="InterPro" id="IPR012910">
    <property type="entry name" value="Plug_dom"/>
</dbReference>
<evidence type="ECO:0000256" key="6">
    <source>
        <dbReference type="ARBA" id="ARBA00023004"/>
    </source>
</evidence>
<dbReference type="InterPro" id="IPR036942">
    <property type="entry name" value="Beta-barrel_TonB_sf"/>
</dbReference>
<keyword evidence="13" id="KW-0732">Signal</keyword>
<keyword evidence="10 11" id="KW-0998">Cell outer membrane</keyword>
<keyword evidence="8 12" id="KW-0798">TonB box</keyword>
<feature type="signal peptide" evidence="13">
    <location>
        <begin position="1"/>
        <end position="26"/>
    </location>
</feature>
<keyword evidence="2 11" id="KW-0813">Transport</keyword>
<dbReference type="Pfam" id="PF00593">
    <property type="entry name" value="TonB_dep_Rec_b-barrel"/>
    <property type="match status" value="1"/>
</dbReference>
<feature type="chain" id="PRO_5042262362" evidence="13">
    <location>
        <begin position="27"/>
        <end position="796"/>
    </location>
</feature>
<evidence type="ECO:0000256" key="7">
    <source>
        <dbReference type="ARBA" id="ARBA00023065"/>
    </source>
</evidence>
<dbReference type="Pfam" id="PF07660">
    <property type="entry name" value="STN"/>
    <property type="match status" value="1"/>
</dbReference>
<dbReference type="AlphaFoldDB" id="A0AAE9ZBS6"/>
<dbReference type="Proteomes" id="UP001214043">
    <property type="component" value="Chromosome"/>
</dbReference>
<dbReference type="GO" id="GO:0006826">
    <property type="term" value="P:iron ion transport"/>
    <property type="evidence" value="ECO:0007669"/>
    <property type="project" value="UniProtKB-KW"/>
</dbReference>
<evidence type="ECO:0000259" key="14">
    <source>
        <dbReference type="SMART" id="SM00965"/>
    </source>
</evidence>
<evidence type="ECO:0000256" key="8">
    <source>
        <dbReference type="ARBA" id="ARBA00023077"/>
    </source>
</evidence>
<keyword evidence="7" id="KW-0406">Ion transport</keyword>
<evidence type="ECO:0000256" key="11">
    <source>
        <dbReference type="PROSITE-ProRule" id="PRU01360"/>
    </source>
</evidence>
<evidence type="ECO:0000256" key="10">
    <source>
        <dbReference type="ARBA" id="ARBA00023237"/>
    </source>
</evidence>
<keyword evidence="4" id="KW-0410">Iron transport</keyword>
<dbReference type="InterPro" id="IPR000531">
    <property type="entry name" value="Beta-barrel_TonB"/>
</dbReference>
<keyword evidence="15" id="KW-0675">Receptor</keyword>
<dbReference type="PANTHER" id="PTHR32552:SF81">
    <property type="entry name" value="TONB-DEPENDENT OUTER MEMBRANE RECEPTOR"/>
    <property type="match status" value="1"/>
</dbReference>
<reference evidence="15" key="1">
    <citation type="submission" date="2023-02" db="EMBL/GenBank/DDBJ databases">
        <title>Genome sequence of Hyphococcus flavus.</title>
        <authorList>
            <person name="Rong J.-C."/>
            <person name="Zhao Q."/>
            <person name="Yi M."/>
            <person name="Wu J.-Y."/>
        </authorList>
    </citation>
    <scope>NUCLEOTIDE SEQUENCE</scope>
    <source>
        <strain evidence="15">MCCC 1K03223</strain>
    </source>
</reference>
<proteinExistence type="inferred from homology"/>
<dbReference type="Pfam" id="PF07715">
    <property type="entry name" value="Plug"/>
    <property type="match status" value="1"/>
</dbReference>
<keyword evidence="9 11" id="KW-0472">Membrane</keyword>
<evidence type="ECO:0000256" key="4">
    <source>
        <dbReference type="ARBA" id="ARBA00022496"/>
    </source>
</evidence>
<dbReference type="SUPFAM" id="SSF56935">
    <property type="entry name" value="Porins"/>
    <property type="match status" value="1"/>
</dbReference>
<evidence type="ECO:0000313" key="16">
    <source>
        <dbReference type="Proteomes" id="UP001214043"/>
    </source>
</evidence>
<organism evidence="15 16">
    <name type="scientific">Hyphococcus flavus</name>
    <dbReference type="NCBI Taxonomy" id="1866326"/>
    <lineage>
        <taxon>Bacteria</taxon>
        <taxon>Pseudomonadati</taxon>
        <taxon>Pseudomonadota</taxon>
        <taxon>Alphaproteobacteria</taxon>
        <taxon>Parvularculales</taxon>
        <taxon>Parvularculaceae</taxon>
        <taxon>Hyphococcus</taxon>
    </lineage>
</organism>
<dbReference type="SMART" id="SM00965">
    <property type="entry name" value="STN"/>
    <property type="match status" value="1"/>
</dbReference>
<keyword evidence="5 11" id="KW-0812">Transmembrane</keyword>
<name>A0AAE9ZBS6_9PROT</name>
<feature type="domain" description="Secretin/TonB short N-terminal" evidence="14">
    <location>
        <begin position="52"/>
        <end position="103"/>
    </location>
</feature>